<reference evidence="3" key="1">
    <citation type="journal article" date="2021" name="ISME J.">
        <title>Mercury methylation by metabolically versatile and cosmopolitan marine bacteria.</title>
        <authorList>
            <person name="Lin H."/>
            <person name="Ascher D.B."/>
            <person name="Myung Y."/>
            <person name="Lamborg C.H."/>
            <person name="Hallam S.J."/>
            <person name="Gionfriddo C.M."/>
            <person name="Holt K.E."/>
            <person name="Moreau J.W."/>
        </authorList>
    </citation>
    <scope>NUCLEOTIDE SEQUENCE</scope>
    <source>
        <strain evidence="3">SI075_bin30</strain>
    </source>
</reference>
<evidence type="ECO:0000259" key="2">
    <source>
        <dbReference type="Pfam" id="PF02788"/>
    </source>
</evidence>
<name>A0A8T5GGE6_9ARCH</name>
<dbReference type="Proteomes" id="UP000722459">
    <property type="component" value="Unassembled WGS sequence"/>
</dbReference>
<evidence type="ECO:0000313" key="4">
    <source>
        <dbReference type="Proteomes" id="UP000722459"/>
    </source>
</evidence>
<dbReference type="EMBL" id="JABJNZ010000062">
    <property type="protein sequence ID" value="MBT4870890.1"/>
    <property type="molecule type" value="Genomic_DNA"/>
</dbReference>
<dbReference type="PANTHER" id="PTHR42704:SF17">
    <property type="entry name" value="RIBULOSE BISPHOSPHATE CARBOXYLASE LARGE CHAIN"/>
    <property type="match status" value="1"/>
</dbReference>
<dbReference type="AlphaFoldDB" id="A0A8T5GGE6"/>
<accession>A0A8T5GGE6</accession>
<dbReference type="InterPro" id="IPR000685">
    <property type="entry name" value="RuBisCO_lsu_C"/>
</dbReference>
<dbReference type="Gene3D" id="3.20.20.110">
    <property type="entry name" value="Ribulose bisphosphate carboxylase, large subunit, C-terminal domain"/>
    <property type="match status" value="1"/>
</dbReference>
<dbReference type="InterPro" id="IPR036376">
    <property type="entry name" value="RuBisCO_lsu_C_sf"/>
</dbReference>
<feature type="domain" description="Ribulose bisphosphate carboxylase large subunit C-terminal" evidence="1">
    <location>
        <begin position="134"/>
        <end position="422"/>
    </location>
</feature>
<dbReference type="SUPFAM" id="SSF51649">
    <property type="entry name" value="RuBisCo, C-terminal domain"/>
    <property type="match status" value="1"/>
</dbReference>
<dbReference type="PANTHER" id="PTHR42704">
    <property type="entry name" value="RIBULOSE BISPHOSPHATE CARBOXYLASE"/>
    <property type="match status" value="1"/>
</dbReference>
<evidence type="ECO:0000259" key="1">
    <source>
        <dbReference type="Pfam" id="PF00016"/>
    </source>
</evidence>
<dbReference type="GO" id="GO:0015977">
    <property type="term" value="P:carbon fixation"/>
    <property type="evidence" value="ECO:0007669"/>
    <property type="project" value="InterPro"/>
</dbReference>
<organism evidence="3 4">
    <name type="scientific">Candidatus Iainarchaeum sp</name>
    <dbReference type="NCBI Taxonomy" id="3101447"/>
    <lineage>
        <taxon>Archaea</taxon>
        <taxon>Candidatus Iainarchaeota</taxon>
        <taxon>Candidatus Iainarchaeia</taxon>
        <taxon>Candidatus Iainarchaeales</taxon>
        <taxon>Candidatus Iainarchaeaceae</taxon>
        <taxon>Candidatus Iainarchaeum</taxon>
    </lineage>
</organism>
<dbReference type="SUPFAM" id="SSF54966">
    <property type="entry name" value="RuBisCO, large subunit, small (N-terminal) domain"/>
    <property type="match status" value="1"/>
</dbReference>
<dbReference type="Gene3D" id="3.30.70.150">
    <property type="entry name" value="RuBisCO large subunit, N-terminal domain"/>
    <property type="match status" value="1"/>
</dbReference>
<protein>
    <submittedName>
        <fullName evidence="3">Ribulose-bisphosphate carboxylase large subunit</fullName>
    </submittedName>
</protein>
<sequence length="424" mass="47253">MGVEIKENYIVRDYTPHDENDLICEYFVEPKKISLEKAAQKIASESGIGSWADVKTLTQKQFDALSPKVFYLSKKENIIQIAYPKELFEAGNISQILSNVAGNVLGMSDFKSIKLLDINFPSGFIRKYIGPHYGVKGIRKIMHIYERPMLSTVIKPRLGLDEKEYSKIAHDSWLGGCDFVVDDEALTSLVNNDFDKRMHYVFGVKKEVEKVTGEKKAYIPNVSAPYSEMLRRAKIVVKNGGDFVMVNVMTVGFSAIQELRKLDLRIVLYGHKTMYAALTQGSNGISMLVIAKIARLIGFDMFNIGGEVEGKRKESVIIGEEIEESVVSKDIFQHRLQEDWLDQKPIMAVCSGGIHPGKVRKLIHALGRDIIIQGGGAVHAHPGGTIAGAEAMKQAIDAEMLGLIPKIYAKSHPELAIALKEWKD</sequence>
<dbReference type="GO" id="GO:0016984">
    <property type="term" value="F:ribulose-bisphosphate carboxylase activity"/>
    <property type="evidence" value="ECO:0007669"/>
    <property type="project" value="InterPro"/>
</dbReference>
<dbReference type="Pfam" id="PF00016">
    <property type="entry name" value="RuBisCO_large"/>
    <property type="match status" value="1"/>
</dbReference>
<dbReference type="InterPro" id="IPR017443">
    <property type="entry name" value="RuBisCO_lsu_fd_N"/>
</dbReference>
<feature type="domain" description="Ribulose bisphosphate carboxylase large subunit ferrodoxin-like N-terminal" evidence="2">
    <location>
        <begin position="9"/>
        <end position="122"/>
    </location>
</feature>
<dbReference type="GO" id="GO:0000287">
    <property type="term" value="F:magnesium ion binding"/>
    <property type="evidence" value="ECO:0007669"/>
    <property type="project" value="InterPro"/>
</dbReference>
<evidence type="ECO:0000313" key="3">
    <source>
        <dbReference type="EMBL" id="MBT4870890.1"/>
    </source>
</evidence>
<dbReference type="Pfam" id="PF02788">
    <property type="entry name" value="RuBisCO_large_N"/>
    <property type="match status" value="1"/>
</dbReference>
<comment type="caution">
    <text evidence="3">The sequence shown here is derived from an EMBL/GenBank/DDBJ whole genome shotgun (WGS) entry which is preliminary data.</text>
</comment>
<gene>
    <name evidence="3" type="ORF">HON47_04910</name>
</gene>
<dbReference type="InterPro" id="IPR036422">
    <property type="entry name" value="RuBisCO_lsu_N_sf"/>
</dbReference>
<dbReference type="InterPro" id="IPR033966">
    <property type="entry name" value="RuBisCO"/>
</dbReference>
<proteinExistence type="predicted"/>